<evidence type="ECO:0000256" key="6">
    <source>
        <dbReference type="ARBA" id="ARBA00022801"/>
    </source>
</evidence>
<evidence type="ECO:0000313" key="8">
    <source>
        <dbReference type="EMBL" id="SUZ77868.1"/>
    </source>
</evidence>
<proteinExistence type="inferred from homology"/>
<dbReference type="PROSITE" id="PS01306">
    <property type="entry name" value="UPF0054"/>
    <property type="match status" value="1"/>
</dbReference>
<evidence type="ECO:0000256" key="5">
    <source>
        <dbReference type="ARBA" id="ARBA00022759"/>
    </source>
</evidence>
<gene>
    <name evidence="8" type="ORF">METZ01_LOCUS30722</name>
</gene>
<keyword evidence="3" id="KW-0540">Nuclease</keyword>
<dbReference type="InterPro" id="IPR020549">
    <property type="entry name" value="YbeY_CS"/>
</dbReference>
<organism evidence="8">
    <name type="scientific">marine metagenome</name>
    <dbReference type="NCBI Taxonomy" id="408172"/>
    <lineage>
        <taxon>unclassified sequences</taxon>
        <taxon>metagenomes</taxon>
        <taxon>ecological metagenomes</taxon>
    </lineage>
</organism>
<evidence type="ECO:0000256" key="3">
    <source>
        <dbReference type="ARBA" id="ARBA00022722"/>
    </source>
</evidence>
<evidence type="ECO:0000256" key="7">
    <source>
        <dbReference type="ARBA" id="ARBA00022833"/>
    </source>
</evidence>
<protein>
    <recommendedName>
        <fullName evidence="9">rRNA maturation RNase YbeY</fullName>
    </recommendedName>
</protein>
<dbReference type="PANTHER" id="PTHR46986:SF1">
    <property type="entry name" value="ENDORIBONUCLEASE YBEY, CHLOROPLASTIC"/>
    <property type="match status" value="1"/>
</dbReference>
<dbReference type="GO" id="GO:0004222">
    <property type="term" value="F:metalloendopeptidase activity"/>
    <property type="evidence" value="ECO:0007669"/>
    <property type="project" value="InterPro"/>
</dbReference>
<dbReference type="Gene3D" id="3.40.390.30">
    <property type="entry name" value="Metalloproteases ('zincins'), catalytic domain"/>
    <property type="match status" value="1"/>
</dbReference>
<dbReference type="InterPro" id="IPR002036">
    <property type="entry name" value="YbeY"/>
</dbReference>
<dbReference type="PANTHER" id="PTHR46986">
    <property type="entry name" value="ENDORIBONUCLEASE YBEY, CHLOROPLASTIC"/>
    <property type="match status" value="1"/>
</dbReference>
<dbReference type="NCBIfam" id="TIGR00043">
    <property type="entry name" value="rRNA maturation RNase YbeY"/>
    <property type="match status" value="1"/>
</dbReference>
<feature type="non-terminal residue" evidence="8">
    <location>
        <position position="1"/>
    </location>
</feature>
<sequence length="142" mass="16390">VDCDPTLECPNKKLVINLAKSVLNKYKAPSGNISFIFGSDELLSNLKKEFFQRDHWTDVIAFRLNEYDEKDVEGEIYISLPRANENAISFGEPYEKEVARLIIHGCLHLVGFNDESEKEKIEMTKIENNLLNQLDWHKLFGT</sequence>
<accession>A0A381QFU3</accession>
<evidence type="ECO:0000256" key="2">
    <source>
        <dbReference type="ARBA" id="ARBA00010875"/>
    </source>
</evidence>
<dbReference type="HAMAP" id="MF_00009">
    <property type="entry name" value="Endoribonucl_YbeY"/>
    <property type="match status" value="1"/>
</dbReference>
<dbReference type="GO" id="GO:0046872">
    <property type="term" value="F:metal ion binding"/>
    <property type="evidence" value="ECO:0007669"/>
    <property type="project" value="UniProtKB-KW"/>
</dbReference>
<keyword evidence="7" id="KW-0862">Zinc</keyword>
<dbReference type="InterPro" id="IPR023091">
    <property type="entry name" value="MetalPrtase_cat_dom_sf_prd"/>
</dbReference>
<dbReference type="EMBL" id="UINC01001332">
    <property type="protein sequence ID" value="SUZ77868.1"/>
    <property type="molecule type" value="Genomic_DNA"/>
</dbReference>
<evidence type="ECO:0000256" key="4">
    <source>
        <dbReference type="ARBA" id="ARBA00022723"/>
    </source>
</evidence>
<dbReference type="Pfam" id="PF02130">
    <property type="entry name" value="YbeY"/>
    <property type="match status" value="1"/>
</dbReference>
<keyword evidence="5" id="KW-0255">Endonuclease</keyword>
<keyword evidence="6" id="KW-0378">Hydrolase</keyword>
<comment type="cofactor">
    <cofactor evidence="1">
        <name>Zn(2+)</name>
        <dbReference type="ChEBI" id="CHEBI:29105"/>
    </cofactor>
</comment>
<dbReference type="SUPFAM" id="SSF55486">
    <property type="entry name" value="Metalloproteases ('zincins'), catalytic domain"/>
    <property type="match status" value="1"/>
</dbReference>
<comment type="similarity">
    <text evidence="2">Belongs to the endoribonuclease YbeY family.</text>
</comment>
<dbReference type="GO" id="GO:0004519">
    <property type="term" value="F:endonuclease activity"/>
    <property type="evidence" value="ECO:0007669"/>
    <property type="project" value="UniProtKB-KW"/>
</dbReference>
<reference evidence="8" key="1">
    <citation type="submission" date="2018-05" db="EMBL/GenBank/DDBJ databases">
        <authorList>
            <person name="Lanie J.A."/>
            <person name="Ng W.-L."/>
            <person name="Kazmierczak K.M."/>
            <person name="Andrzejewski T.M."/>
            <person name="Davidsen T.M."/>
            <person name="Wayne K.J."/>
            <person name="Tettelin H."/>
            <person name="Glass J.I."/>
            <person name="Rusch D."/>
            <person name="Podicherti R."/>
            <person name="Tsui H.-C.T."/>
            <person name="Winkler M.E."/>
        </authorList>
    </citation>
    <scope>NUCLEOTIDE SEQUENCE</scope>
</reference>
<evidence type="ECO:0008006" key="9">
    <source>
        <dbReference type="Google" id="ProtNLM"/>
    </source>
</evidence>
<keyword evidence="4" id="KW-0479">Metal-binding</keyword>
<dbReference type="GO" id="GO:0006364">
    <property type="term" value="P:rRNA processing"/>
    <property type="evidence" value="ECO:0007669"/>
    <property type="project" value="InterPro"/>
</dbReference>
<dbReference type="AlphaFoldDB" id="A0A381QFU3"/>
<evidence type="ECO:0000256" key="1">
    <source>
        <dbReference type="ARBA" id="ARBA00001947"/>
    </source>
</evidence>
<name>A0A381QFU3_9ZZZZ</name>